<evidence type="ECO:0000256" key="2">
    <source>
        <dbReference type="ARBA" id="ARBA00022475"/>
    </source>
</evidence>
<feature type="transmembrane region" description="Helical" evidence="11">
    <location>
        <begin position="215"/>
        <end position="237"/>
    </location>
</feature>
<dbReference type="AlphaFoldDB" id="A0A3M6UK47"/>
<keyword evidence="5 10" id="KW-0297">G-protein coupled receptor</keyword>
<dbReference type="STRING" id="46731.A0A3M6UK47"/>
<dbReference type="Pfam" id="PF00001">
    <property type="entry name" value="7tm_1"/>
    <property type="match status" value="1"/>
</dbReference>
<sequence>MLYARPTKQVIISMLTIVNGSNFLGEAVNMNNTAEQDQGVTESPIPLPSSFVYPVATCHILIVAVAVIGNIMVCSAILINKNLRKMPTNVFIFSLASSDLLTATLAMPFDIEGLFLGWVWNHGEAICRAWITVYLITVPTSILTLLAVSLDRYKSLSDPLNRYRRLGFMTHKRAIVISLVIWLYSILFALLPIMGWRTARKFVEFNVCWFPFPPVYTALSSTVNFILPLTIACGIHLKIYRLVCRQLKNFNTSQRAENNDSEPSEGERKIFFRNVRAFKTTTMFVCAIFLCWVPYSSVSIVAVLCESCAAAIPSEARVVLVMIGYLNSALNPFLFAFRSKRFKAVYPNVFGSPRRVARVM</sequence>
<evidence type="ECO:0000256" key="10">
    <source>
        <dbReference type="RuleBase" id="RU000688"/>
    </source>
</evidence>
<evidence type="ECO:0000256" key="8">
    <source>
        <dbReference type="ARBA" id="ARBA00023170"/>
    </source>
</evidence>
<keyword evidence="3 10" id="KW-0812">Transmembrane</keyword>
<evidence type="ECO:0000256" key="1">
    <source>
        <dbReference type="ARBA" id="ARBA00004651"/>
    </source>
</evidence>
<dbReference type="InterPro" id="IPR017452">
    <property type="entry name" value="GPCR_Rhodpsn_7TM"/>
</dbReference>
<dbReference type="GO" id="GO:0071880">
    <property type="term" value="P:adenylate cyclase-activating adrenergic receptor signaling pathway"/>
    <property type="evidence" value="ECO:0007669"/>
    <property type="project" value="TreeGrafter"/>
</dbReference>
<proteinExistence type="inferred from homology"/>
<feature type="transmembrane region" description="Helical" evidence="11">
    <location>
        <begin position="129"/>
        <end position="153"/>
    </location>
</feature>
<evidence type="ECO:0000259" key="12">
    <source>
        <dbReference type="PROSITE" id="PS50262"/>
    </source>
</evidence>
<evidence type="ECO:0000313" key="13">
    <source>
        <dbReference type="EMBL" id="RMX53939.1"/>
    </source>
</evidence>
<dbReference type="EMBL" id="RCHS01001361">
    <property type="protein sequence ID" value="RMX53939.1"/>
    <property type="molecule type" value="Genomic_DNA"/>
</dbReference>
<feature type="transmembrane region" description="Helical" evidence="11">
    <location>
        <begin position="283"/>
        <end position="312"/>
    </location>
</feature>
<evidence type="ECO:0000256" key="5">
    <source>
        <dbReference type="ARBA" id="ARBA00023040"/>
    </source>
</evidence>
<dbReference type="SUPFAM" id="SSF81321">
    <property type="entry name" value="Family A G protein-coupled receptor-like"/>
    <property type="match status" value="1"/>
</dbReference>
<feature type="transmembrane region" description="Helical" evidence="11">
    <location>
        <begin position="174"/>
        <end position="195"/>
    </location>
</feature>
<keyword evidence="2" id="KW-1003">Cell membrane</keyword>
<feature type="transmembrane region" description="Helical" evidence="11">
    <location>
        <begin position="90"/>
        <end position="109"/>
    </location>
</feature>
<dbReference type="Gene3D" id="1.20.1070.10">
    <property type="entry name" value="Rhodopsin 7-helix transmembrane proteins"/>
    <property type="match status" value="1"/>
</dbReference>
<feature type="transmembrane region" description="Helical" evidence="11">
    <location>
        <begin position="318"/>
        <end position="337"/>
    </location>
</feature>
<dbReference type="GO" id="GO:0004993">
    <property type="term" value="F:G protein-coupled serotonin receptor activity"/>
    <property type="evidence" value="ECO:0007669"/>
    <property type="project" value="UniProtKB-ARBA"/>
</dbReference>
<keyword evidence="8 10" id="KW-0675">Receptor</keyword>
<gene>
    <name evidence="13" type="ORF">pdam_00010724</name>
</gene>
<evidence type="ECO:0000256" key="9">
    <source>
        <dbReference type="ARBA" id="ARBA00023224"/>
    </source>
</evidence>
<accession>A0A3M6UK47</accession>
<comment type="similarity">
    <text evidence="10">Belongs to the G-protein coupled receptor 1 family.</text>
</comment>
<dbReference type="OrthoDB" id="5960981at2759"/>
<evidence type="ECO:0000256" key="7">
    <source>
        <dbReference type="ARBA" id="ARBA00023157"/>
    </source>
</evidence>
<evidence type="ECO:0000313" key="14">
    <source>
        <dbReference type="Proteomes" id="UP000275408"/>
    </source>
</evidence>
<dbReference type="CDD" id="cd14967">
    <property type="entry name" value="7tmA_amine_R-like"/>
    <property type="match status" value="1"/>
</dbReference>
<keyword evidence="4 11" id="KW-1133">Transmembrane helix</keyword>
<protein>
    <recommendedName>
        <fullName evidence="12">G-protein coupled receptors family 1 profile domain-containing protein</fullName>
    </recommendedName>
</protein>
<comment type="caution">
    <text evidence="13">The sequence shown here is derived from an EMBL/GenBank/DDBJ whole genome shotgun (WGS) entry which is preliminary data.</text>
</comment>
<dbReference type="PANTHER" id="PTHR24248:SF199">
    <property type="entry name" value="IP13425P-RELATED"/>
    <property type="match status" value="1"/>
</dbReference>
<dbReference type="Proteomes" id="UP000275408">
    <property type="component" value="Unassembled WGS sequence"/>
</dbReference>
<dbReference type="PANTHER" id="PTHR24248">
    <property type="entry name" value="ADRENERGIC RECEPTOR-RELATED G-PROTEIN COUPLED RECEPTOR"/>
    <property type="match status" value="1"/>
</dbReference>
<evidence type="ECO:0000256" key="3">
    <source>
        <dbReference type="ARBA" id="ARBA00022692"/>
    </source>
</evidence>
<evidence type="ECO:0000256" key="4">
    <source>
        <dbReference type="ARBA" id="ARBA00022989"/>
    </source>
</evidence>
<dbReference type="PROSITE" id="PS00237">
    <property type="entry name" value="G_PROTEIN_RECEP_F1_1"/>
    <property type="match status" value="1"/>
</dbReference>
<feature type="transmembrane region" description="Helical" evidence="11">
    <location>
        <begin position="51"/>
        <end position="78"/>
    </location>
</feature>
<comment type="subcellular location">
    <subcellularLocation>
        <location evidence="1">Cell membrane</location>
        <topology evidence="1">Multi-pass membrane protein</topology>
    </subcellularLocation>
</comment>
<keyword evidence="9 10" id="KW-0807">Transducer</keyword>
<dbReference type="PROSITE" id="PS50262">
    <property type="entry name" value="G_PROTEIN_RECEP_F1_2"/>
    <property type="match status" value="1"/>
</dbReference>
<keyword evidence="14" id="KW-1185">Reference proteome</keyword>
<organism evidence="13 14">
    <name type="scientific">Pocillopora damicornis</name>
    <name type="common">Cauliflower coral</name>
    <name type="synonym">Millepora damicornis</name>
    <dbReference type="NCBI Taxonomy" id="46731"/>
    <lineage>
        <taxon>Eukaryota</taxon>
        <taxon>Metazoa</taxon>
        <taxon>Cnidaria</taxon>
        <taxon>Anthozoa</taxon>
        <taxon>Hexacorallia</taxon>
        <taxon>Scleractinia</taxon>
        <taxon>Astrocoeniina</taxon>
        <taxon>Pocilloporidae</taxon>
        <taxon>Pocillopora</taxon>
    </lineage>
</organism>
<name>A0A3M6UK47_POCDA</name>
<evidence type="ECO:0000256" key="6">
    <source>
        <dbReference type="ARBA" id="ARBA00023136"/>
    </source>
</evidence>
<dbReference type="PRINTS" id="PR00237">
    <property type="entry name" value="GPCRRHODOPSN"/>
</dbReference>
<dbReference type="InterPro" id="IPR000276">
    <property type="entry name" value="GPCR_Rhodpsn"/>
</dbReference>
<dbReference type="GO" id="GO:0005886">
    <property type="term" value="C:plasma membrane"/>
    <property type="evidence" value="ECO:0007669"/>
    <property type="project" value="UniProtKB-SubCell"/>
</dbReference>
<dbReference type="GO" id="GO:0043410">
    <property type="term" value="P:positive regulation of MAPK cascade"/>
    <property type="evidence" value="ECO:0007669"/>
    <property type="project" value="TreeGrafter"/>
</dbReference>
<keyword evidence="6 11" id="KW-0472">Membrane</keyword>
<feature type="domain" description="G-protein coupled receptors family 1 profile" evidence="12">
    <location>
        <begin position="69"/>
        <end position="335"/>
    </location>
</feature>
<evidence type="ECO:0000256" key="11">
    <source>
        <dbReference type="SAM" id="Phobius"/>
    </source>
</evidence>
<keyword evidence="7" id="KW-1015">Disulfide bond</keyword>
<dbReference type="SMART" id="SM01381">
    <property type="entry name" value="7TM_GPCR_Srsx"/>
    <property type="match status" value="1"/>
</dbReference>
<reference evidence="13 14" key="1">
    <citation type="journal article" date="2018" name="Sci. Rep.">
        <title>Comparative analysis of the Pocillopora damicornis genome highlights role of immune system in coral evolution.</title>
        <authorList>
            <person name="Cunning R."/>
            <person name="Bay R.A."/>
            <person name="Gillette P."/>
            <person name="Baker A.C."/>
            <person name="Traylor-Knowles N."/>
        </authorList>
    </citation>
    <scope>NUCLEOTIDE SEQUENCE [LARGE SCALE GENOMIC DNA]</scope>
    <source>
        <strain evidence="13">RSMAS</strain>
        <tissue evidence="13">Whole animal</tissue>
    </source>
</reference>